<dbReference type="EMBL" id="JAUEPU010000001">
    <property type="protein sequence ID" value="KAK0506774.1"/>
    <property type="molecule type" value="Genomic_DNA"/>
</dbReference>
<evidence type="ECO:0000313" key="3">
    <source>
        <dbReference type="Proteomes" id="UP001175228"/>
    </source>
</evidence>
<organism evidence="2 3">
    <name type="scientific">Armillaria luteobubalina</name>
    <dbReference type="NCBI Taxonomy" id="153913"/>
    <lineage>
        <taxon>Eukaryota</taxon>
        <taxon>Fungi</taxon>
        <taxon>Dikarya</taxon>
        <taxon>Basidiomycota</taxon>
        <taxon>Agaricomycotina</taxon>
        <taxon>Agaricomycetes</taxon>
        <taxon>Agaricomycetidae</taxon>
        <taxon>Agaricales</taxon>
        <taxon>Marasmiineae</taxon>
        <taxon>Physalacriaceae</taxon>
        <taxon>Armillaria</taxon>
    </lineage>
</organism>
<proteinExistence type="predicted"/>
<dbReference type="Proteomes" id="UP001175228">
    <property type="component" value="Unassembled WGS sequence"/>
</dbReference>
<gene>
    <name evidence="2" type="ORF">EDD18DRAFT_1098017</name>
</gene>
<reference evidence="2" key="1">
    <citation type="submission" date="2023-06" db="EMBL/GenBank/DDBJ databases">
        <authorList>
            <consortium name="Lawrence Berkeley National Laboratory"/>
            <person name="Ahrendt S."/>
            <person name="Sahu N."/>
            <person name="Indic B."/>
            <person name="Wong-Bajracharya J."/>
            <person name="Merenyi Z."/>
            <person name="Ke H.-M."/>
            <person name="Monk M."/>
            <person name="Kocsube S."/>
            <person name="Drula E."/>
            <person name="Lipzen A."/>
            <person name="Balint B."/>
            <person name="Henrissat B."/>
            <person name="Andreopoulos B."/>
            <person name="Martin F.M."/>
            <person name="Harder C.B."/>
            <person name="Rigling D."/>
            <person name="Ford K.L."/>
            <person name="Foster G.D."/>
            <person name="Pangilinan J."/>
            <person name="Papanicolaou A."/>
            <person name="Barry K."/>
            <person name="LaButti K."/>
            <person name="Viragh M."/>
            <person name="Koriabine M."/>
            <person name="Yan M."/>
            <person name="Riley R."/>
            <person name="Champramary S."/>
            <person name="Plett K.L."/>
            <person name="Tsai I.J."/>
            <person name="Slot J."/>
            <person name="Sipos G."/>
            <person name="Plett J."/>
            <person name="Nagy L.G."/>
            <person name="Grigoriev I.V."/>
        </authorList>
    </citation>
    <scope>NUCLEOTIDE SEQUENCE</scope>
    <source>
        <strain evidence="2">HWK02</strain>
    </source>
</reference>
<comment type="caution">
    <text evidence="2">The sequence shown here is derived from an EMBL/GenBank/DDBJ whole genome shotgun (WGS) entry which is preliminary data.</text>
</comment>
<protein>
    <submittedName>
        <fullName evidence="2">Uncharacterized protein</fullName>
    </submittedName>
</protein>
<accession>A0AA39V135</accession>
<name>A0AA39V135_9AGAR</name>
<feature type="compositionally biased region" description="Low complexity" evidence="1">
    <location>
        <begin position="318"/>
        <end position="329"/>
    </location>
</feature>
<dbReference type="AlphaFoldDB" id="A0AA39V135"/>
<evidence type="ECO:0000313" key="2">
    <source>
        <dbReference type="EMBL" id="KAK0506774.1"/>
    </source>
</evidence>
<keyword evidence="3" id="KW-1185">Reference proteome</keyword>
<feature type="region of interest" description="Disordered" evidence="1">
    <location>
        <begin position="299"/>
        <end position="329"/>
    </location>
</feature>
<evidence type="ECO:0000256" key="1">
    <source>
        <dbReference type="SAM" id="MobiDB-lite"/>
    </source>
</evidence>
<sequence length="391" mass="44679">MSFYTSSICKTLFLGCDGKVLESLLLFPGSLNMGKEPYPWLPVVHLEQLNKEAHLIDLKPHLLDTCVVNLTPLGCHTAVNVGHWYQLYRLKQGPKKEWAFDWELKREYLIVTNSKGKDIQNHHLFNPETLLPLALASVTLFKHDYTSEQQLTQMVTLDNEQEQLPEGVLVYLVLLGWKLILIDAAQMHQVLLVKYHFQLVPVWGEGTVAQAYFHLGKDLCFIERYINASLGLPFSCMEAIEPKDREVMSKSNKECLGSKFWPSPMTEHCSLMFPWAIYPSSPALVTQLISKIEHKGIHEKQKERCPTPYPLTRASRAPLPSLSEESSSHSSMPEFKRIKGCLSILCFLPMDFFFMSKENAALIKAWVNMQPRGFEGLQGLIYQCLEFNIGF</sequence>